<accession>A0A445D6A4</accession>
<proteinExistence type="predicted"/>
<evidence type="ECO:0000313" key="1">
    <source>
        <dbReference type="EMBL" id="RYR58514.1"/>
    </source>
</evidence>
<protein>
    <submittedName>
        <fullName evidence="1">Uncharacterized protein</fullName>
    </submittedName>
</protein>
<dbReference type="Proteomes" id="UP000289738">
    <property type="component" value="Chromosome A05"/>
</dbReference>
<evidence type="ECO:0000313" key="2">
    <source>
        <dbReference type="Proteomes" id="UP000289738"/>
    </source>
</evidence>
<gene>
    <name evidence="1" type="ORF">Ahy_A05g024321</name>
</gene>
<dbReference type="AlphaFoldDB" id="A0A445D6A4"/>
<name>A0A445D6A4_ARAHY</name>
<keyword evidence="2" id="KW-1185">Reference proteome</keyword>
<dbReference type="EMBL" id="SDMP01000005">
    <property type="protein sequence ID" value="RYR58514.1"/>
    <property type="molecule type" value="Genomic_DNA"/>
</dbReference>
<comment type="caution">
    <text evidence="1">The sequence shown here is derived from an EMBL/GenBank/DDBJ whole genome shotgun (WGS) entry which is preliminary data.</text>
</comment>
<reference evidence="1 2" key="1">
    <citation type="submission" date="2019-01" db="EMBL/GenBank/DDBJ databases">
        <title>Sequencing of cultivated peanut Arachis hypogaea provides insights into genome evolution and oil improvement.</title>
        <authorList>
            <person name="Chen X."/>
        </authorList>
    </citation>
    <scope>NUCLEOTIDE SEQUENCE [LARGE SCALE GENOMIC DNA]</scope>
    <source>
        <strain evidence="2">cv. Fuhuasheng</strain>
        <tissue evidence="1">Leaves</tissue>
    </source>
</reference>
<organism evidence="1 2">
    <name type="scientific">Arachis hypogaea</name>
    <name type="common">Peanut</name>
    <dbReference type="NCBI Taxonomy" id="3818"/>
    <lineage>
        <taxon>Eukaryota</taxon>
        <taxon>Viridiplantae</taxon>
        <taxon>Streptophyta</taxon>
        <taxon>Embryophyta</taxon>
        <taxon>Tracheophyta</taxon>
        <taxon>Spermatophyta</taxon>
        <taxon>Magnoliopsida</taxon>
        <taxon>eudicotyledons</taxon>
        <taxon>Gunneridae</taxon>
        <taxon>Pentapetalae</taxon>
        <taxon>rosids</taxon>
        <taxon>fabids</taxon>
        <taxon>Fabales</taxon>
        <taxon>Fabaceae</taxon>
        <taxon>Papilionoideae</taxon>
        <taxon>50 kb inversion clade</taxon>
        <taxon>dalbergioids sensu lato</taxon>
        <taxon>Dalbergieae</taxon>
        <taxon>Pterocarpus clade</taxon>
        <taxon>Arachis</taxon>
    </lineage>
</organism>
<sequence>MHHSPRRIVTGKEGLLSIDLLAVPHLRPATALCRRRRSFEQPLSARSHSLHRATAININLSFHRSAIATFLRRVATLPPKVLLRNHCLVRRFSTTAPCLGDQADDADWNIVRSVRVKTLHISSPILAAKSPYFYEVSRGAYDLAISWYRSSNF</sequence>